<evidence type="ECO:0008006" key="4">
    <source>
        <dbReference type="Google" id="ProtNLM"/>
    </source>
</evidence>
<dbReference type="Gene3D" id="3.30.200.20">
    <property type="entry name" value="Phosphorylase Kinase, domain 1"/>
    <property type="match status" value="1"/>
</dbReference>
<reference evidence="2 3" key="1">
    <citation type="journal article" date="2024" name="IMA Fungus">
        <title>IMA Genome - F19 : A genome assembly and annotation guide to empower mycologists, including annotated draft genome sequences of Ceratocystis pirilliformis, Diaporthe australafricana, Fusarium ophioides, Paecilomyces lecythidis, and Sporothrix stenoceras.</title>
        <authorList>
            <person name="Aylward J."/>
            <person name="Wilson A.M."/>
            <person name="Visagie C.M."/>
            <person name="Spraker J."/>
            <person name="Barnes I."/>
            <person name="Buitendag C."/>
            <person name="Ceriani C."/>
            <person name="Del Mar Angel L."/>
            <person name="du Plessis D."/>
            <person name="Fuchs T."/>
            <person name="Gasser K."/>
            <person name="Kramer D."/>
            <person name="Li W."/>
            <person name="Munsamy K."/>
            <person name="Piso A."/>
            <person name="Price J.L."/>
            <person name="Sonnekus B."/>
            <person name="Thomas C."/>
            <person name="van der Nest A."/>
            <person name="van Dijk A."/>
            <person name="van Heerden A."/>
            <person name="van Vuuren N."/>
            <person name="Yilmaz N."/>
            <person name="Duong T.A."/>
            <person name="van der Merwe N.A."/>
            <person name="Wingfield M.J."/>
            <person name="Wingfield B.D."/>
        </authorList>
    </citation>
    <scope>NUCLEOTIDE SEQUENCE [LARGE SCALE GENOMIC DNA]</scope>
    <source>
        <strain evidence="2 3">CMW 5346</strain>
    </source>
</reference>
<dbReference type="SUPFAM" id="SSF56112">
    <property type="entry name" value="Protein kinase-like (PK-like)"/>
    <property type="match status" value="1"/>
</dbReference>
<feature type="region of interest" description="Disordered" evidence="1">
    <location>
        <begin position="1"/>
        <end position="21"/>
    </location>
</feature>
<comment type="caution">
    <text evidence="2">The sequence shown here is derived from an EMBL/GenBank/DDBJ whole genome shotgun (WGS) entry which is preliminary data.</text>
</comment>
<evidence type="ECO:0000313" key="2">
    <source>
        <dbReference type="EMBL" id="KAL1899534.1"/>
    </source>
</evidence>
<proteinExistence type="predicted"/>
<accession>A0ABR3ZHA0</accession>
<sequence>MAAAGWNRRPGAGPARGAAGPDASSYIGPLAALQDLANALPGFATRLQTKEQLDAMQRTLAQDGGSIEQIGMSTEQLKLRVSERVGEGTFCVVFRGELLSDMPAGAKGRPVAAKFELRKNDSTQLRNEFRMYKKLDDCREFDPSVAVAVAYCKLYTHVFD</sequence>
<evidence type="ECO:0000256" key="1">
    <source>
        <dbReference type="SAM" id="MobiDB-lite"/>
    </source>
</evidence>
<dbReference type="InterPro" id="IPR011009">
    <property type="entry name" value="Kinase-like_dom_sf"/>
</dbReference>
<organism evidence="2 3">
    <name type="scientific">Sporothrix stenoceras</name>
    <dbReference type="NCBI Taxonomy" id="5173"/>
    <lineage>
        <taxon>Eukaryota</taxon>
        <taxon>Fungi</taxon>
        <taxon>Dikarya</taxon>
        <taxon>Ascomycota</taxon>
        <taxon>Pezizomycotina</taxon>
        <taxon>Sordariomycetes</taxon>
        <taxon>Sordariomycetidae</taxon>
        <taxon>Ophiostomatales</taxon>
        <taxon>Ophiostomataceae</taxon>
        <taxon>Sporothrix</taxon>
    </lineage>
</organism>
<dbReference type="EMBL" id="JAWCUI010000012">
    <property type="protein sequence ID" value="KAL1899534.1"/>
    <property type="molecule type" value="Genomic_DNA"/>
</dbReference>
<evidence type="ECO:0000313" key="3">
    <source>
        <dbReference type="Proteomes" id="UP001583186"/>
    </source>
</evidence>
<gene>
    <name evidence="2" type="ORF">Sste5346_002935</name>
</gene>
<protein>
    <recommendedName>
        <fullName evidence="4">Protein kinase domain-containing protein</fullName>
    </recommendedName>
</protein>
<keyword evidence="3" id="KW-1185">Reference proteome</keyword>
<dbReference type="Proteomes" id="UP001583186">
    <property type="component" value="Unassembled WGS sequence"/>
</dbReference>
<name>A0ABR3ZHA0_9PEZI</name>